<organism evidence="3 4">
    <name type="scientific">Rubripirellula reticaptiva</name>
    <dbReference type="NCBI Taxonomy" id="2528013"/>
    <lineage>
        <taxon>Bacteria</taxon>
        <taxon>Pseudomonadati</taxon>
        <taxon>Planctomycetota</taxon>
        <taxon>Planctomycetia</taxon>
        <taxon>Pirellulales</taxon>
        <taxon>Pirellulaceae</taxon>
        <taxon>Rubripirellula</taxon>
    </lineage>
</organism>
<dbReference type="EMBL" id="SJPX01000005">
    <property type="protein sequence ID" value="TWU48282.1"/>
    <property type="molecule type" value="Genomic_DNA"/>
</dbReference>
<reference evidence="3 4" key="1">
    <citation type="submission" date="2019-02" db="EMBL/GenBank/DDBJ databases">
        <title>Deep-cultivation of Planctomycetes and their phenomic and genomic characterization uncovers novel biology.</title>
        <authorList>
            <person name="Wiegand S."/>
            <person name="Jogler M."/>
            <person name="Boedeker C."/>
            <person name="Pinto D."/>
            <person name="Vollmers J."/>
            <person name="Rivas-Marin E."/>
            <person name="Kohn T."/>
            <person name="Peeters S.H."/>
            <person name="Heuer A."/>
            <person name="Rast P."/>
            <person name="Oberbeckmann S."/>
            <person name="Bunk B."/>
            <person name="Jeske O."/>
            <person name="Meyerdierks A."/>
            <person name="Storesund J.E."/>
            <person name="Kallscheuer N."/>
            <person name="Luecker S."/>
            <person name="Lage O.M."/>
            <person name="Pohl T."/>
            <person name="Merkel B.J."/>
            <person name="Hornburger P."/>
            <person name="Mueller R.-W."/>
            <person name="Bruemmer F."/>
            <person name="Labrenz M."/>
            <person name="Spormann A.M."/>
            <person name="Op Den Camp H."/>
            <person name="Overmann J."/>
            <person name="Amann R."/>
            <person name="Jetten M.S.M."/>
            <person name="Mascher T."/>
            <person name="Medema M.H."/>
            <person name="Devos D.P."/>
            <person name="Kaster A.-K."/>
            <person name="Ovreas L."/>
            <person name="Rohde M."/>
            <person name="Galperin M.Y."/>
            <person name="Jogler C."/>
        </authorList>
    </citation>
    <scope>NUCLEOTIDE SEQUENCE [LARGE SCALE GENOMIC DNA]</scope>
    <source>
        <strain evidence="3 4">Poly59</strain>
    </source>
</reference>
<dbReference type="Pfam" id="PF07589">
    <property type="entry name" value="PEP-CTERM"/>
    <property type="match status" value="1"/>
</dbReference>
<feature type="signal peptide" evidence="1">
    <location>
        <begin position="1"/>
        <end position="20"/>
    </location>
</feature>
<keyword evidence="1" id="KW-0732">Signal</keyword>
<protein>
    <recommendedName>
        <fullName evidence="2">Ice-binding protein C-terminal domain-containing protein</fullName>
    </recommendedName>
</protein>
<proteinExistence type="predicted"/>
<dbReference type="SUPFAM" id="SSF63825">
    <property type="entry name" value="YWTD domain"/>
    <property type="match status" value="1"/>
</dbReference>
<accession>A0A5C6EH12</accession>
<sequence precursor="true">MLSTNRLVRFCFSLSLSLFALTVVTSEVTAELIAVTGGPQVDYNSALYRLDIATGTATKIGETGLKHVTGIAVEPTTGLLFAHRNDDITGVGELYRLDLQTASPTLIGTTGVRVPDISFGPDGNLYGWMEFGSENFFKEEVDDLVTFDLNNGSVTRVGESGIFTNQTGLAFAPNGSLFLKSGDIDASKPQADRVGHLYQIDPVTGVGTSIIALDAQPHNGLDFDASGQAYTFSRGNSGTLLQTIDFTTGHVTDLDVFDVQGITAIAFVTAVPEPSSLILISTVSVGLVMFRRRRS</sequence>
<evidence type="ECO:0000259" key="2">
    <source>
        <dbReference type="Pfam" id="PF07589"/>
    </source>
</evidence>
<evidence type="ECO:0000313" key="4">
    <source>
        <dbReference type="Proteomes" id="UP000317977"/>
    </source>
</evidence>
<comment type="caution">
    <text evidence="3">The sequence shown here is derived from an EMBL/GenBank/DDBJ whole genome shotgun (WGS) entry which is preliminary data.</text>
</comment>
<name>A0A5C6EH12_9BACT</name>
<evidence type="ECO:0000256" key="1">
    <source>
        <dbReference type="SAM" id="SignalP"/>
    </source>
</evidence>
<feature type="chain" id="PRO_5022821167" description="Ice-binding protein C-terminal domain-containing protein" evidence="1">
    <location>
        <begin position="21"/>
        <end position="295"/>
    </location>
</feature>
<dbReference type="InterPro" id="IPR013424">
    <property type="entry name" value="Ice-binding_C"/>
</dbReference>
<feature type="domain" description="Ice-binding protein C-terminal" evidence="2">
    <location>
        <begin position="270"/>
        <end position="293"/>
    </location>
</feature>
<dbReference type="AlphaFoldDB" id="A0A5C6EH12"/>
<dbReference type="InterPro" id="IPR011042">
    <property type="entry name" value="6-blade_b-propeller_TolB-like"/>
</dbReference>
<keyword evidence="4" id="KW-1185">Reference proteome</keyword>
<dbReference type="Gene3D" id="2.120.10.30">
    <property type="entry name" value="TolB, C-terminal domain"/>
    <property type="match status" value="1"/>
</dbReference>
<dbReference type="NCBIfam" id="TIGR02595">
    <property type="entry name" value="PEP_CTERM"/>
    <property type="match status" value="1"/>
</dbReference>
<gene>
    <name evidence="3" type="ORF">Poly59_51280</name>
</gene>
<dbReference type="Proteomes" id="UP000317977">
    <property type="component" value="Unassembled WGS sequence"/>
</dbReference>
<evidence type="ECO:0000313" key="3">
    <source>
        <dbReference type="EMBL" id="TWU48282.1"/>
    </source>
</evidence>